<dbReference type="Proteomes" id="UP001412239">
    <property type="component" value="Unassembled WGS sequence"/>
</dbReference>
<accession>A0A292PRQ1</accession>
<reference evidence="1" key="1">
    <citation type="submission" date="2015-10" db="EMBL/GenBank/DDBJ databases">
        <authorList>
            <person name="Regsiter A."/>
            <person name="william w."/>
        </authorList>
    </citation>
    <scope>NUCLEOTIDE SEQUENCE</scope>
    <source>
        <strain evidence="1">Montdore</strain>
    </source>
</reference>
<protein>
    <submittedName>
        <fullName evidence="1">Uncharacterized protein</fullName>
    </submittedName>
</protein>
<proteinExistence type="predicted"/>
<name>A0A292PRQ1_9PEZI</name>
<keyword evidence="2" id="KW-1185">Reference proteome</keyword>
<gene>
    <name evidence="1" type="ORF">GSTUAT00005684001</name>
</gene>
<sequence>RNSKFTSRQDLIESVKKLAHPSNHNRIALHGLGGSG</sequence>
<evidence type="ECO:0000313" key="2">
    <source>
        <dbReference type="Proteomes" id="UP001412239"/>
    </source>
</evidence>
<feature type="non-terminal residue" evidence="1">
    <location>
        <position position="1"/>
    </location>
</feature>
<dbReference type="AlphaFoldDB" id="A0A292PRQ1"/>
<evidence type="ECO:0000313" key="1">
    <source>
        <dbReference type="EMBL" id="CUS10229.1"/>
    </source>
</evidence>
<feature type="non-terminal residue" evidence="1">
    <location>
        <position position="36"/>
    </location>
</feature>
<organism evidence="1 2">
    <name type="scientific">Tuber aestivum</name>
    <name type="common">summer truffle</name>
    <dbReference type="NCBI Taxonomy" id="59557"/>
    <lineage>
        <taxon>Eukaryota</taxon>
        <taxon>Fungi</taxon>
        <taxon>Dikarya</taxon>
        <taxon>Ascomycota</taxon>
        <taxon>Pezizomycotina</taxon>
        <taxon>Pezizomycetes</taxon>
        <taxon>Pezizales</taxon>
        <taxon>Tuberaceae</taxon>
        <taxon>Tuber</taxon>
    </lineage>
</organism>
<dbReference type="EMBL" id="LN891053">
    <property type="protein sequence ID" value="CUS10229.1"/>
    <property type="molecule type" value="Genomic_DNA"/>
</dbReference>